<accession>A0A7G5B939</accession>
<gene>
    <name evidence="1" type="ORF">2A_00060</name>
</gene>
<dbReference type="EMBL" id="MT740732">
    <property type="protein sequence ID" value="QMV32812.1"/>
    <property type="molecule type" value="Genomic_DNA"/>
</dbReference>
<proteinExistence type="predicted"/>
<evidence type="ECO:0000313" key="2">
    <source>
        <dbReference type="Proteomes" id="UP000515487"/>
    </source>
</evidence>
<sequence>MKITTKFSRLADFKVGVRVEYRDAHGQLQTGTITDTSGLGYEVERNNADGSTTKCRPIFAFDITRII</sequence>
<dbReference type="Proteomes" id="UP000515487">
    <property type="component" value="Segment"/>
</dbReference>
<organism evidence="1 2">
    <name type="scientific">Ralstonia phage Darius</name>
    <dbReference type="NCBI Taxonomy" id="2759722"/>
    <lineage>
        <taxon>Viruses</taxon>
        <taxon>Duplodnaviria</taxon>
        <taxon>Heunggongvirae</taxon>
        <taxon>Uroviricota</taxon>
        <taxon>Caudoviricetes</taxon>
        <taxon>Gervaisevirus</taxon>
        <taxon>Gervaisevirus gervaise</taxon>
    </lineage>
</organism>
<reference evidence="1 2" key="1">
    <citation type="submission" date="2020-07" db="EMBL/GenBank/DDBJ databases">
        <title>Ralstonia phages.</title>
        <authorList>
            <person name="Trotereau A."/>
            <person name="Boyer C."/>
            <person name="Torres-Barcelo C."/>
        </authorList>
    </citation>
    <scope>NUCLEOTIDE SEQUENCE [LARGE SCALE GENOMIC DNA]</scope>
</reference>
<protein>
    <submittedName>
        <fullName evidence="1">Uncharacterized protein</fullName>
    </submittedName>
</protein>
<name>A0A7G5B939_9CAUD</name>
<evidence type="ECO:0000313" key="1">
    <source>
        <dbReference type="EMBL" id="QMV32812.1"/>
    </source>
</evidence>